<evidence type="ECO:0000313" key="2">
    <source>
        <dbReference type="EMBL" id="KAF2617618.1"/>
    </source>
</evidence>
<organism evidence="2 3">
    <name type="scientific">Brassica cretica</name>
    <name type="common">Mustard</name>
    <dbReference type="NCBI Taxonomy" id="69181"/>
    <lineage>
        <taxon>Eukaryota</taxon>
        <taxon>Viridiplantae</taxon>
        <taxon>Streptophyta</taxon>
        <taxon>Embryophyta</taxon>
        <taxon>Tracheophyta</taxon>
        <taxon>Spermatophyta</taxon>
        <taxon>Magnoliopsida</taxon>
        <taxon>eudicotyledons</taxon>
        <taxon>Gunneridae</taxon>
        <taxon>Pentapetalae</taxon>
        <taxon>rosids</taxon>
        <taxon>malvids</taxon>
        <taxon>Brassicales</taxon>
        <taxon>Brassicaceae</taxon>
        <taxon>Brassiceae</taxon>
        <taxon>Brassica</taxon>
    </lineage>
</organism>
<sequence length="109" mass="12662">MFHLFFRELPQKYGPVMLIIFGIDIVVISSKEAAAVQRLSSPLLVKNGKLQVQDEIRTKLGDNQERVTEDDLDQLHCLKLVVKRDIQITPNHSTLVSRWPMVWRQDPRL</sequence>
<gene>
    <name evidence="2" type="ORF">F2Q68_00042418</name>
    <name evidence="1" type="ORF">F2Q70_00041763</name>
</gene>
<proteinExistence type="predicted"/>
<dbReference type="EMBL" id="QGKW02000007">
    <property type="protein sequence ID" value="KAF2617618.1"/>
    <property type="molecule type" value="Genomic_DNA"/>
</dbReference>
<protein>
    <submittedName>
        <fullName evidence="2">Uncharacterized protein</fullName>
    </submittedName>
</protein>
<comment type="caution">
    <text evidence="2">The sequence shown here is derived from an EMBL/GenBank/DDBJ whole genome shotgun (WGS) entry which is preliminary data.</text>
</comment>
<dbReference type="Proteomes" id="UP000712281">
    <property type="component" value="Unassembled WGS sequence"/>
</dbReference>
<evidence type="ECO:0000313" key="3">
    <source>
        <dbReference type="Proteomes" id="UP000712281"/>
    </source>
</evidence>
<reference evidence="2" key="1">
    <citation type="submission" date="2019-12" db="EMBL/GenBank/DDBJ databases">
        <title>Genome sequencing and annotation of Brassica cretica.</title>
        <authorList>
            <person name="Studholme D.J."/>
            <person name="Sarris P.F."/>
        </authorList>
    </citation>
    <scope>NUCLEOTIDE SEQUENCE</scope>
    <source>
        <strain evidence="2">PFS-001/15</strain>
        <strain evidence="1">PFS-102/07</strain>
        <tissue evidence="2">Leaf</tissue>
    </source>
</reference>
<dbReference type="AlphaFoldDB" id="A0A8S9MHC4"/>
<name>A0A8S9MHC4_BRACR</name>
<evidence type="ECO:0000313" key="1">
    <source>
        <dbReference type="EMBL" id="KAF2589383.1"/>
    </source>
</evidence>
<accession>A0A8S9MHC4</accession>
<dbReference type="EMBL" id="QGKY02000190">
    <property type="protein sequence ID" value="KAF2589383.1"/>
    <property type="molecule type" value="Genomic_DNA"/>
</dbReference>